<sequence length="697" mass="76210">MYGVAMVPEPPAGWPPAVASFPSPDAVDPAHIRWHYKSDSDKRWTPFDGFDSLTLEQHYRHLFPVPGDSSATYPSEAAGDGEATDVSQLLSRAGRQQAFPGPPAAYPGGSYPHYDSVSAAAAAYGAAAAYNGAGPHASPSHVRLQHGPSAPHATNGSCPGVGVSGSTGRVLVRGGMYEVSLRERVGRSLYWSGEQFTVCRGAWFYDGSWEPLEQPVADAVEAEHRRLAQSGAWSQADPRAARQAIHHVEFDKFVVVWYSNGDVAVHSGRVLSKVMRGLYQKLGFEGAGEPLRRSYPVPAVWEDRLQDITHLIFVVHGIGQKMDSSSIIKNTASMRAIGQPLRDKHFDPSAGRAEFIPVEWRSALQLDGGTIDAVTPHQMLGLRQMLNDSFMDIMYYTSPLYREELLSGLRGALNSVYASFTGCYPQFEARGGRVSVVAHSLGCVILHDLVTGWRPGHDTGVVSSAAAQLRGHGAPFHEIDRLCGFIETEVIHKMHLGHGSSLRFKIDNLFCLGSPLAVFLTMRSQSWGPHVVPSTLCRRFFNVFYPHDPVAYRMEPLASRYYTQVAPVQVHPHTAPNKARYCDLPAEPVIRPDAETAPSQSQPPATAAKQGWSLWTLMKGEKAATRSASCPGSPMQRSASVDLEHRWDYVLRESSGIGGSYLQALTSHSNYWSSADLVYFILHHVLTPEQPAPGGHM</sequence>
<comment type="caution">
    <text evidence="4">The sequence shown here is derived from an EMBL/GenBank/DDBJ whole genome shotgun (WGS) entry which is preliminary data.</text>
</comment>
<dbReference type="PANTHER" id="PTHR23509">
    <property type="entry name" value="PA-PL1 PHOSPHOLIPASE FAMILY"/>
    <property type="match status" value="1"/>
</dbReference>
<evidence type="ECO:0000256" key="1">
    <source>
        <dbReference type="ARBA" id="ARBA00038464"/>
    </source>
</evidence>
<dbReference type="Pfam" id="PF02862">
    <property type="entry name" value="DDHD"/>
    <property type="match status" value="2"/>
</dbReference>
<accession>A0A6A4VV17</accession>
<protein>
    <submittedName>
        <fullName evidence="4">Phospholipase DDHD1</fullName>
    </submittedName>
</protein>
<dbReference type="GO" id="GO:0004620">
    <property type="term" value="F:phospholipase activity"/>
    <property type="evidence" value="ECO:0007669"/>
    <property type="project" value="TreeGrafter"/>
</dbReference>
<dbReference type="GO" id="GO:0046872">
    <property type="term" value="F:metal ion binding"/>
    <property type="evidence" value="ECO:0007669"/>
    <property type="project" value="InterPro"/>
</dbReference>
<name>A0A6A4VV17_AMPAM</name>
<reference evidence="4 5" key="1">
    <citation type="submission" date="2019-07" db="EMBL/GenBank/DDBJ databases">
        <title>Draft genome assembly of a fouling barnacle, Amphibalanus amphitrite (Darwin, 1854): The first reference genome for Thecostraca.</title>
        <authorList>
            <person name="Kim W."/>
        </authorList>
    </citation>
    <scope>NUCLEOTIDE SEQUENCE [LARGE SCALE GENOMIC DNA]</scope>
    <source>
        <strain evidence="4">SNU_AA5</strain>
        <tissue evidence="4">Soma without cirri and trophi</tissue>
    </source>
</reference>
<dbReference type="Proteomes" id="UP000440578">
    <property type="component" value="Unassembled WGS sequence"/>
</dbReference>
<dbReference type="PANTHER" id="PTHR23509:SF48">
    <property type="entry name" value="INTRACELLULAR PHOSPHOLIPASE A1"/>
    <property type="match status" value="1"/>
</dbReference>
<gene>
    <name evidence="4" type="primary">DDHD1_1</name>
    <name evidence="4" type="ORF">FJT64_004653</name>
</gene>
<dbReference type="SMART" id="SM01127">
    <property type="entry name" value="DDHD"/>
    <property type="match status" value="1"/>
</dbReference>
<feature type="region of interest" description="Disordered" evidence="2">
    <location>
        <begin position="135"/>
        <end position="161"/>
    </location>
</feature>
<evidence type="ECO:0000313" key="5">
    <source>
        <dbReference type="Proteomes" id="UP000440578"/>
    </source>
</evidence>
<dbReference type="InterPro" id="IPR058055">
    <property type="entry name" value="PA-PLA1"/>
</dbReference>
<dbReference type="EMBL" id="VIIS01001454">
    <property type="protein sequence ID" value="KAF0297975.1"/>
    <property type="molecule type" value="Genomic_DNA"/>
</dbReference>
<keyword evidence="5" id="KW-1185">Reference proteome</keyword>
<evidence type="ECO:0000256" key="2">
    <source>
        <dbReference type="SAM" id="MobiDB-lite"/>
    </source>
</evidence>
<evidence type="ECO:0000313" key="4">
    <source>
        <dbReference type="EMBL" id="KAF0297975.1"/>
    </source>
</evidence>
<feature type="region of interest" description="Disordered" evidence="2">
    <location>
        <begin position="66"/>
        <end position="85"/>
    </location>
</feature>
<dbReference type="InterPro" id="IPR004177">
    <property type="entry name" value="DDHD_dom"/>
</dbReference>
<dbReference type="PROSITE" id="PS51043">
    <property type="entry name" value="DDHD"/>
    <property type="match status" value="1"/>
</dbReference>
<comment type="similarity">
    <text evidence="1">Belongs to the PA-PLA1 family.</text>
</comment>
<proteinExistence type="inferred from homology"/>
<dbReference type="OrthoDB" id="69269at2759"/>
<dbReference type="GO" id="GO:0005737">
    <property type="term" value="C:cytoplasm"/>
    <property type="evidence" value="ECO:0007669"/>
    <property type="project" value="TreeGrafter"/>
</dbReference>
<evidence type="ECO:0000259" key="3">
    <source>
        <dbReference type="PROSITE" id="PS51043"/>
    </source>
</evidence>
<feature type="domain" description="DDHD" evidence="3">
    <location>
        <begin position="502"/>
        <end position="687"/>
    </location>
</feature>
<organism evidence="4 5">
    <name type="scientific">Amphibalanus amphitrite</name>
    <name type="common">Striped barnacle</name>
    <name type="synonym">Balanus amphitrite</name>
    <dbReference type="NCBI Taxonomy" id="1232801"/>
    <lineage>
        <taxon>Eukaryota</taxon>
        <taxon>Metazoa</taxon>
        <taxon>Ecdysozoa</taxon>
        <taxon>Arthropoda</taxon>
        <taxon>Crustacea</taxon>
        <taxon>Multicrustacea</taxon>
        <taxon>Cirripedia</taxon>
        <taxon>Thoracica</taxon>
        <taxon>Thoracicalcarea</taxon>
        <taxon>Balanomorpha</taxon>
        <taxon>Balanoidea</taxon>
        <taxon>Balanidae</taxon>
        <taxon>Amphibalaninae</taxon>
        <taxon>Amphibalanus</taxon>
    </lineage>
</organism>
<dbReference type="AlphaFoldDB" id="A0A6A4VV17"/>